<protein>
    <submittedName>
        <fullName evidence="1">1911_t:CDS:1</fullName>
    </submittedName>
</protein>
<name>A0ACA9RYR5_9GLOM</name>
<accession>A0ACA9RYR5</accession>
<reference evidence="1" key="1">
    <citation type="submission" date="2021-06" db="EMBL/GenBank/DDBJ databases">
        <authorList>
            <person name="Kallberg Y."/>
            <person name="Tangrot J."/>
            <person name="Rosling A."/>
        </authorList>
    </citation>
    <scope>NUCLEOTIDE SEQUENCE</scope>
    <source>
        <strain evidence="1">MA461A</strain>
    </source>
</reference>
<sequence>EERKAAQKNLLDIVKEITKDGSEVVFEDKINELKKRCEEYENKAKADGQKSEKYNAYINRLLDRAILEHENKELKEILAAAEKKHPDLKSHRRTSSGISLSSGFSTPFFVDSRPGTPLASPEGSPIEKDPTLKMMDDELQKLRKEHEEETAKLQAEHEKAVEELKRQLAAKNKPQPEEGEKCNILSHTLLENRIKDLKKEIEKKEELIDKLLARDIDKG</sequence>
<keyword evidence="2" id="KW-1185">Reference proteome</keyword>
<evidence type="ECO:0000313" key="1">
    <source>
        <dbReference type="EMBL" id="CAG8818280.1"/>
    </source>
</evidence>
<dbReference type="EMBL" id="CAJVQC010080800">
    <property type="protein sequence ID" value="CAG8818280.1"/>
    <property type="molecule type" value="Genomic_DNA"/>
</dbReference>
<dbReference type="Proteomes" id="UP000789920">
    <property type="component" value="Unassembled WGS sequence"/>
</dbReference>
<feature type="non-terminal residue" evidence="1">
    <location>
        <position position="1"/>
    </location>
</feature>
<gene>
    <name evidence="1" type="ORF">RPERSI_LOCUS24880</name>
</gene>
<comment type="caution">
    <text evidence="1">The sequence shown here is derived from an EMBL/GenBank/DDBJ whole genome shotgun (WGS) entry which is preliminary data.</text>
</comment>
<organism evidence="1 2">
    <name type="scientific">Racocetra persica</name>
    <dbReference type="NCBI Taxonomy" id="160502"/>
    <lineage>
        <taxon>Eukaryota</taxon>
        <taxon>Fungi</taxon>
        <taxon>Fungi incertae sedis</taxon>
        <taxon>Mucoromycota</taxon>
        <taxon>Glomeromycotina</taxon>
        <taxon>Glomeromycetes</taxon>
        <taxon>Diversisporales</taxon>
        <taxon>Gigasporaceae</taxon>
        <taxon>Racocetra</taxon>
    </lineage>
</organism>
<proteinExistence type="predicted"/>
<evidence type="ECO:0000313" key="2">
    <source>
        <dbReference type="Proteomes" id="UP000789920"/>
    </source>
</evidence>